<organism evidence="2 3">
    <name type="scientific">Pseudoalteromonas phenolica</name>
    <dbReference type="NCBI Taxonomy" id="161398"/>
    <lineage>
        <taxon>Bacteria</taxon>
        <taxon>Pseudomonadati</taxon>
        <taxon>Pseudomonadota</taxon>
        <taxon>Gammaproteobacteria</taxon>
        <taxon>Alteromonadales</taxon>
        <taxon>Pseudoalteromonadaceae</taxon>
        <taxon>Pseudoalteromonas</taxon>
    </lineage>
</organism>
<keyword evidence="1" id="KW-0472">Membrane</keyword>
<reference evidence="2 3" key="1">
    <citation type="submission" date="2018-01" db="EMBL/GenBank/DDBJ databases">
        <title>Co-occurrence of chitin degradation, pigmentation and bioactivity in marine Pseudoalteromonas.</title>
        <authorList>
            <person name="Paulsen S."/>
            <person name="Gram L."/>
            <person name="Machado H."/>
        </authorList>
    </citation>
    <scope>NUCLEOTIDE SEQUENCE [LARGE SCALE GENOMIC DNA]</scope>
    <source>
        <strain evidence="2 3">S3663</strain>
    </source>
</reference>
<keyword evidence="1" id="KW-1133">Transmembrane helix</keyword>
<sequence>MNLKKHKSGFLAGFMSSTALLVSDLILFGNLQLNQLSIICLSLVSVICLFGFVSSTKSSAKKAS</sequence>
<accession>A0A5R9PW79</accession>
<protein>
    <submittedName>
        <fullName evidence="2">Uncharacterized protein</fullName>
    </submittedName>
</protein>
<keyword evidence="1" id="KW-0812">Transmembrane</keyword>
<proteinExistence type="predicted"/>
<comment type="caution">
    <text evidence="2">The sequence shown here is derived from an EMBL/GenBank/DDBJ whole genome shotgun (WGS) entry which is preliminary data.</text>
</comment>
<evidence type="ECO:0000313" key="2">
    <source>
        <dbReference type="EMBL" id="TLX45081.1"/>
    </source>
</evidence>
<dbReference type="AlphaFoldDB" id="A0A5R9PW79"/>
<name>A0A5R9PW79_9GAMM</name>
<dbReference type="Proteomes" id="UP000309186">
    <property type="component" value="Unassembled WGS sequence"/>
</dbReference>
<dbReference type="EMBL" id="PPSW01000081">
    <property type="protein sequence ID" value="TLX45081.1"/>
    <property type="molecule type" value="Genomic_DNA"/>
</dbReference>
<feature type="transmembrane region" description="Helical" evidence="1">
    <location>
        <begin position="9"/>
        <end position="29"/>
    </location>
</feature>
<gene>
    <name evidence="2" type="ORF">C1E24_20860</name>
</gene>
<evidence type="ECO:0000256" key="1">
    <source>
        <dbReference type="SAM" id="Phobius"/>
    </source>
</evidence>
<evidence type="ECO:0000313" key="3">
    <source>
        <dbReference type="Proteomes" id="UP000309186"/>
    </source>
</evidence>
<feature type="transmembrane region" description="Helical" evidence="1">
    <location>
        <begin position="35"/>
        <end position="53"/>
    </location>
</feature>